<keyword evidence="1" id="KW-0479">Metal-binding</keyword>
<name>A0AAV1J4B1_9NEOP</name>
<evidence type="ECO:0000256" key="1">
    <source>
        <dbReference type="ARBA" id="ARBA00022723"/>
    </source>
</evidence>
<evidence type="ECO:0000256" key="3">
    <source>
        <dbReference type="ARBA" id="ARBA00022833"/>
    </source>
</evidence>
<gene>
    <name evidence="5" type="ORF">LNINA_LOCUS3683</name>
</gene>
<keyword evidence="3" id="KW-0862">Zinc</keyword>
<dbReference type="InterPro" id="IPR007588">
    <property type="entry name" value="Znf_FLYWCH"/>
</dbReference>
<keyword evidence="2" id="KW-0863">Zinc-finger</keyword>
<dbReference type="EMBL" id="CAVLEF010000005">
    <property type="protein sequence ID" value="CAK1543893.1"/>
    <property type="molecule type" value="Genomic_DNA"/>
</dbReference>
<dbReference type="Pfam" id="PF04500">
    <property type="entry name" value="FLYWCH"/>
    <property type="match status" value="1"/>
</dbReference>
<evidence type="ECO:0000259" key="4">
    <source>
        <dbReference type="Pfam" id="PF04500"/>
    </source>
</evidence>
<proteinExistence type="predicted"/>
<reference evidence="5 6" key="1">
    <citation type="submission" date="2023-11" db="EMBL/GenBank/DDBJ databases">
        <authorList>
            <person name="Okamura Y."/>
        </authorList>
    </citation>
    <scope>NUCLEOTIDE SEQUENCE [LARGE SCALE GENOMIC DNA]</scope>
</reference>
<accession>A0AAV1J4B1</accession>
<dbReference type="Gene3D" id="2.20.25.240">
    <property type="match status" value="1"/>
</dbReference>
<comment type="caution">
    <text evidence="5">The sequence shown here is derived from an EMBL/GenBank/DDBJ whole genome shotgun (WGS) entry which is preliminary data.</text>
</comment>
<organism evidence="5 6">
    <name type="scientific">Leptosia nina</name>
    <dbReference type="NCBI Taxonomy" id="320188"/>
    <lineage>
        <taxon>Eukaryota</taxon>
        <taxon>Metazoa</taxon>
        <taxon>Ecdysozoa</taxon>
        <taxon>Arthropoda</taxon>
        <taxon>Hexapoda</taxon>
        <taxon>Insecta</taxon>
        <taxon>Pterygota</taxon>
        <taxon>Neoptera</taxon>
        <taxon>Endopterygota</taxon>
        <taxon>Lepidoptera</taxon>
        <taxon>Glossata</taxon>
        <taxon>Ditrysia</taxon>
        <taxon>Papilionoidea</taxon>
        <taxon>Pieridae</taxon>
        <taxon>Pierinae</taxon>
        <taxon>Leptosia</taxon>
    </lineage>
</organism>
<sequence length="115" mass="13168">MHGVREKVSRENYLQEQYPQGRDVGDVRYTVTQRGAPCLVIDGFSYVARKRRGPRVYWSCRCRRQYGCQARALTNDGQLTMSHCIHNHPLQPAAEFSRIESLIEVIAADNADKTV</sequence>
<dbReference type="Proteomes" id="UP001497472">
    <property type="component" value="Unassembled WGS sequence"/>
</dbReference>
<protein>
    <recommendedName>
        <fullName evidence="4">FLYWCH-type domain-containing protein</fullName>
    </recommendedName>
</protein>
<dbReference type="GO" id="GO:0008270">
    <property type="term" value="F:zinc ion binding"/>
    <property type="evidence" value="ECO:0007669"/>
    <property type="project" value="UniProtKB-KW"/>
</dbReference>
<feature type="domain" description="FLYWCH-type" evidence="4">
    <location>
        <begin position="29"/>
        <end position="88"/>
    </location>
</feature>
<evidence type="ECO:0000313" key="5">
    <source>
        <dbReference type="EMBL" id="CAK1543893.1"/>
    </source>
</evidence>
<keyword evidence="6" id="KW-1185">Reference proteome</keyword>
<evidence type="ECO:0000256" key="2">
    <source>
        <dbReference type="ARBA" id="ARBA00022771"/>
    </source>
</evidence>
<dbReference type="AlphaFoldDB" id="A0AAV1J4B1"/>
<evidence type="ECO:0000313" key="6">
    <source>
        <dbReference type="Proteomes" id="UP001497472"/>
    </source>
</evidence>